<feature type="compositionally biased region" description="Polar residues" evidence="1">
    <location>
        <begin position="240"/>
        <end position="260"/>
    </location>
</feature>
<feature type="domain" description="DUF6987" evidence="2">
    <location>
        <begin position="167"/>
        <end position="290"/>
    </location>
</feature>
<dbReference type="GeneID" id="20676211"/>
<name>W4K350_HETIT</name>
<evidence type="ECO:0000313" key="4">
    <source>
        <dbReference type="Proteomes" id="UP000030671"/>
    </source>
</evidence>
<keyword evidence="4" id="KW-1185">Reference proteome</keyword>
<feature type="region of interest" description="Disordered" evidence="1">
    <location>
        <begin position="239"/>
        <end position="260"/>
    </location>
</feature>
<dbReference type="EMBL" id="KI925459">
    <property type="protein sequence ID" value="ETW80248.1"/>
    <property type="molecule type" value="Genomic_DNA"/>
</dbReference>
<organism evidence="3 4">
    <name type="scientific">Heterobasidion irregulare (strain TC 32-1)</name>
    <dbReference type="NCBI Taxonomy" id="747525"/>
    <lineage>
        <taxon>Eukaryota</taxon>
        <taxon>Fungi</taxon>
        <taxon>Dikarya</taxon>
        <taxon>Basidiomycota</taxon>
        <taxon>Agaricomycotina</taxon>
        <taxon>Agaricomycetes</taxon>
        <taxon>Russulales</taxon>
        <taxon>Bondarzewiaceae</taxon>
        <taxon>Heterobasidion</taxon>
        <taxon>Heterobasidion annosum species complex</taxon>
    </lineage>
</organism>
<gene>
    <name evidence="3" type="ORF">HETIRDRAFT_451894</name>
</gene>
<dbReference type="Proteomes" id="UP000030671">
    <property type="component" value="Unassembled WGS sequence"/>
</dbReference>
<dbReference type="HOGENOM" id="CLU_283282_0_0_1"/>
<protein>
    <recommendedName>
        <fullName evidence="2">DUF6987 domain-containing protein</fullName>
    </recommendedName>
</protein>
<dbReference type="InParanoid" id="W4K350"/>
<proteinExistence type="predicted"/>
<dbReference type="AlphaFoldDB" id="W4K350"/>
<reference evidence="3 4" key="1">
    <citation type="journal article" date="2012" name="New Phytol.">
        <title>Insight into trade-off between wood decay and parasitism from the genome of a fungal forest pathogen.</title>
        <authorList>
            <person name="Olson A."/>
            <person name="Aerts A."/>
            <person name="Asiegbu F."/>
            <person name="Belbahri L."/>
            <person name="Bouzid O."/>
            <person name="Broberg A."/>
            <person name="Canback B."/>
            <person name="Coutinho P.M."/>
            <person name="Cullen D."/>
            <person name="Dalman K."/>
            <person name="Deflorio G."/>
            <person name="van Diepen L.T."/>
            <person name="Dunand C."/>
            <person name="Duplessis S."/>
            <person name="Durling M."/>
            <person name="Gonthier P."/>
            <person name="Grimwood J."/>
            <person name="Fossdal C.G."/>
            <person name="Hansson D."/>
            <person name="Henrissat B."/>
            <person name="Hietala A."/>
            <person name="Himmelstrand K."/>
            <person name="Hoffmeister D."/>
            <person name="Hogberg N."/>
            <person name="James T.Y."/>
            <person name="Karlsson M."/>
            <person name="Kohler A."/>
            <person name="Kues U."/>
            <person name="Lee Y.H."/>
            <person name="Lin Y.C."/>
            <person name="Lind M."/>
            <person name="Lindquist E."/>
            <person name="Lombard V."/>
            <person name="Lucas S."/>
            <person name="Lunden K."/>
            <person name="Morin E."/>
            <person name="Murat C."/>
            <person name="Park J."/>
            <person name="Raffaello T."/>
            <person name="Rouze P."/>
            <person name="Salamov A."/>
            <person name="Schmutz J."/>
            <person name="Solheim H."/>
            <person name="Stahlberg J."/>
            <person name="Velez H."/>
            <person name="de Vries R.P."/>
            <person name="Wiebenga A."/>
            <person name="Woodward S."/>
            <person name="Yakovlev I."/>
            <person name="Garbelotto M."/>
            <person name="Martin F."/>
            <person name="Grigoriev I.V."/>
            <person name="Stenlid J."/>
        </authorList>
    </citation>
    <scope>NUCLEOTIDE SEQUENCE [LARGE SCALE GENOMIC DNA]</scope>
    <source>
        <strain evidence="3 4">TC 32-1</strain>
    </source>
</reference>
<feature type="region of interest" description="Disordered" evidence="1">
    <location>
        <begin position="599"/>
        <end position="661"/>
    </location>
</feature>
<evidence type="ECO:0000259" key="2">
    <source>
        <dbReference type="Pfam" id="PF22485"/>
    </source>
</evidence>
<evidence type="ECO:0000313" key="3">
    <source>
        <dbReference type="EMBL" id="ETW80248.1"/>
    </source>
</evidence>
<dbReference type="OrthoDB" id="3217871at2759"/>
<dbReference type="RefSeq" id="XP_009547023.1">
    <property type="nucleotide sequence ID" value="XM_009548728.1"/>
</dbReference>
<dbReference type="KEGG" id="hir:HETIRDRAFT_451894"/>
<dbReference type="Pfam" id="PF22485">
    <property type="entry name" value="DUF6987"/>
    <property type="match status" value="1"/>
</dbReference>
<dbReference type="Gene3D" id="2.80.10.50">
    <property type="match status" value="1"/>
</dbReference>
<sequence>MAIVESGNYFIENVKQKNIAAVVDNSIGSPLMASVHMNNTGEVWNVLRLSNEQYIIKNIECNFYAFSGSRSSKGNTVDGKVRTQYWRIQETREKGKFTFVARYSINPSSFSYIQSRISTTDTDVFWSLCDAEANTPIELAEISTDKRSWWIFREAPSTQTFDIKQTPQNESNEKIQEVSDGISERASTEVIPRCDNIQKTVEGMKAKGKSEDEIIATVSPLLKDVNLHLGQMDSDVKWVQASSKNRSPNENSQQPTASEQNLASSLQNMMTGVTVMFDSFDTLPRAKAALSKWRFAFSVSSATADLWPPLSDAIMGAAAIFEGWTLIEGGLEATSPGTVSPIVPPLRPPQISDLHEEGVVEALRGDVGCGAEILGTADEASRLWRRSLDIAGLPERSGHAYSTVGSEEGCRGFGLDTQTECVQYHSAACLPDDPDTLTKGRSAYNSSLNQNPAICDGRIDRERGVVQAMPRDGKQTTGGRLRLRACSTHCRLTNCEEPKRGNGVVPHDLRCNAPSRARLVPHVTRIDFLIGNTTMGGGRESGTGTSTKARARHTLVSPPPPPPATDHTALLYASNTYIHTYIYILARLHGAMLRSVLGSERERDGAGDSAREARGTKRARAREDEGGEEKENDAAGLERVGGARGTDARRGKRARREDDDAVLESLQRPAAAAMMSDYTDDVPVATPAPPSAPTSDVDGGALPLDGVTAWHARWCLRGATVAVRAGGVGMRVHQAVLARYSEVWRDLWALPAFAGEGEGEEEGMGAGAPAPARETAGGLPVVDVTESAEAWDVILTALYHPEALGTEARVPWRTVTVLLEASRKYVCLPLRAAAIHHLSRVYPTSLEGWHRRVADADAAAPAGLHACALRLAREYEIAEIMPAVYYMLSMEDEGRLWDGWDVGGAGGGGGGGVGGKVVLPRAEVRTVLRGLGMIRRGRQDAIFDFVRGMGVGPDGTARRRASGRCAGLALRGYRCGHFLARLAHDWEAEAAAEGGAGVYRRGDGGRHDALKVLGRGARRVAGQYLCGGCRGAFKREMMQGQRRVWFRLPVVFGLGTWFDIEERVRRQRDDMFDWFVKQEREREREEEGDGDGDGEGAGDE</sequence>
<feature type="compositionally biased region" description="Acidic residues" evidence="1">
    <location>
        <begin position="1086"/>
        <end position="1100"/>
    </location>
</feature>
<feature type="region of interest" description="Disordered" evidence="1">
    <location>
        <begin position="1079"/>
        <end position="1100"/>
    </location>
</feature>
<dbReference type="InterPro" id="IPR054256">
    <property type="entry name" value="DUF6987"/>
</dbReference>
<accession>W4K350</accession>
<feature type="compositionally biased region" description="Basic and acidic residues" evidence="1">
    <location>
        <begin position="599"/>
        <end position="615"/>
    </location>
</feature>
<evidence type="ECO:0000256" key="1">
    <source>
        <dbReference type="SAM" id="MobiDB-lite"/>
    </source>
</evidence>